<keyword evidence="3" id="KW-1003">Cell membrane</keyword>
<keyword evidence="5 8" id="KW-0812">Transmembrane</keyword>
<dbReference type="Pfam" id="PF00083">
    <property type="entry name" value="Sugar_tr"/>
    <property type="match status" value="1"/>
</dbReference>
<evidence type="ECO:0000256" key="1">
    <source>
        <dbReference type="ARBA" id="ARBA00004651"/>
    </source>
</evidence>
<sequence>MKARTLGIIRQVIASIVLSISLIIFGNMVGWPSPVLFEIREHGRPMNLTKMEQSLMVSIIYLGNLISPLPMGYLMDMIGRKTAILSLSVVPIISWTLLMFARDVIRLCIGRFLAGIWAGTVITIGPLYLAEIAEPKLRGALSTFVQLNVGIGTMFAYVVGSYVNYDQLAALSNVFSFIFILLFWNMPESPYWLTMKDRDEEAALSLAWLRGEHVHVTRVDMSIMELSLGVHEEMQHPRNFKDLVATKGHRKALIIVQVLAMAQRWSGISSILAYMSITIPERNYGQLTVNHCVMVFGGLLVLFVLLSTYFVDCWGRKPLLLTSSIGCSLGTFLVGLWFYMDDQTNLDVSDYYWTPFGGMLIYIVFFSIGLGPIPTTEQGELFSANDRALASALTSMTLALSSFICNLIYLPIAECFGMFVNYLIFTVVSIGTAVFVKTYTIETKSKTLHAIHQELDKKNDATGNEMYP</sequence>
<dbReference type="InterPro" id="IPR003663">
    <property type="entry name" value="Sugar/inositol_transpt"/>
</dbReference>
<dbReference type="PRINTS" id="PR00171">
    <property type="entry name" value="SUGRTRNSPORT"/>
</dbReference>
<name>R4FL00_RHOPR</name>
<dbReference type="Gene3D" id="1.20.1250.20">
    <property type="entry name" value="MFS general substrate transporter like domains"/>
    <property type="match status" value="1"/>
</dbReference>
<evidence type="ECO:0000256" key="6">
    <source>
        <dbReference type="ARBA" id="ARBA00022989"/>
    </source>
</evidence>
<evidence type="ECO:0000259" key="9">
    <source>
        <dbReference type="PROSITE" id="PS50850"/>
    </source>
</evidence>
<dbReference type="InterPro" id="IPR020846">
    <property type="entry name" value="MFS_dom"/>
</dbReference>
<dbReference type="FunFam" id="1.20.1250.20:FF:000218">
    <property type="entry name" value="facilitated trehalose transporter Tret1"/>
    <property type="match status" value="1"/>
</dbReference>
<dbReference type="PANTHER" id="PTHR48021:SF46">
    <property type="entry name" value="MAJOR FACILITATOR SUPERFAMILY (MFS) PROFILE DOMAIN-CONTAINING PROTEIN"/>
    <property type="match status" value="1"/>
</dbReference>
<dbReference type="AlphaFoldDB" id="R4FL00"/>
<dbReference type="GO" id="GO:0005886">
    <property type="term" value="C:plasma membrane"/>
    <property type="evidence" value="ECO:0007669"/>
    <property type="project" value="UniProtKB-SubCell"/>
</dbReference>
<dbReference type="HOGENOM" id="CLU_001265_30_5_1"/>
<dbReference type="PANTHER" id="PTHR48021">
    <property type="match status" value="1"/>
</dbReference>
<accession>R4FL00</accession>
<dbReference type="GO" id="GO:0022857">
    <property type="term" value="F:transmembrane transporter activity"/>
    <property type="evidence" value="ECO:0007669"/>
    <property type="project" value="InterPro"/>
</dbReference>
<dbReference type="InterPro" id="IPR050549">
    <property type="entry name" value="MFS_Trehalose_Transporter"/>
</dbReference>
<evidence type="ECO:0000256" key="4">
    <source>
        <dbReference type="ARBA" id="ARBA00022597"/>
    </source>
</evidence>
<feature type="transmembrane region" description="Helical" evidence="8">
    <location>
        <begin position="53"/>
        <end position="75"/>
    </location>
</feature>
<feature type="transmembrane region" description="Helical" evidence="8">
    <location>
        <begin position="112"/>
        <end position="129"/>
    </location>
</feature>
<dbReference type="EMBL" id="GAHY01001628">
    <property type="protein sequence ID" value="JAA75882.1"/>
    <property type="molecule type" value="mRNA"/>
</dbReference>
<reference evidence="10" key="1">
    <citation type="submission" date="2013-04" db="EMBL/GenBank/DDBJ databases">
        <title>An insight into the transcriptome of the digestive tract of the blood sucking bug, Rhodnius prolixus.</title>
        <authorList>
            <person name="Ribeiro J.M.C."/>
            <person name="Genta F.A."/>
            <person name="Sorgine M.H.F."/>
            <person name="Paiva-Silva G.O."/>
            <person name="Majerowicz D."/>
            <person name="Medeiros M."/>
            <person name="Koerich L."/>
            <person name="Terra W.R."/>
            <person name="Ferreira C."/>
            <person name="Pimentel A.C."/>
            <person name="Bisch P.M."/>
            <person name="Diniz M.M.P."/>
            <person name="Nascimento R."/>
            <person name="Salmon D."/>
            <person name="Silber A.M."/>
            <person name="Alves M."/>
            <person name="Oliveira M.F."/>
            <person name="Gondim K.C."/>
            <person name="Silva Neto M.A.C."/>
            <person name="Atella G.C."/>
            <person name="Araujo H."/>
            <person name="Dias F.S."/>
            <person name="Polycarpo C.R."/>
            <person name="Fampa P."/>
            <person name="Melo A.C."/>
            <person name="Tanaka A.S."/>
            <person name="Balczun C."/>
            <person name="Oliveira J.H.M."/>
            <person name="Goncalves R."/>
            <person name="Lazoski C."/>
            <person name="Pereira M.A."/>
            <person name="Rivera-Pomar R."/>
            <person name="Diambra L."/>
            <person name="Schaub G.A."/>
            <person name="Garcia E.S."/>
            <person name="Azambuja P."/>
            <person name="Braz G.R.C."/>
            <person name="Oliveira P.L."/>
        </authorList>
    </citation>
    <scope>NUCLEOTIDE SEQUENCE</scope>
</reference>
<feature type="transmembrane region" description="Helical" evidence="8">
    <location>
        <begin position="168"/>
        <end position="186"/>
    </location>
</feature>
<dbReference type="VEuPathDB" id="VectorBase:RPRC000487"/>
<keyword evidence="7 8" id="KW-0472">Membrane</keyword>
<feature type="domain" description="Major facilitator superfamily (MFS) profile" evidence="9">
    <location>
        <begin position="7"/>
        <end position="444"/>
    </location>
</feature>
<dbReference type="InterPro" id="IPR036259">
    <property type="entry name" value="MFS_trans_sf"/>
</dbReference>
<feature type="transmembrane region" description="Helical" evidence="8">
    <location>
        <begin position="252"/>
        <end position="275"/>
    </location>
</feature>
<keyword evidence="4" id="KW-0762">Sugar transport</keyword>
<evidence type="ECO:0000256" key="7">
    <source>
        <dbReference type="ARBA" id="ARBA00023136"/>
    </source>
</evidence>
<protein>
    <submittedName>
        <fullName evidence="10">Putative transporter major facilitator superfamily</fullName>
    </submittedName>
</protein>
<evidence type="ECO:0000256" key="5">
    <source>
        <dbReference type="ARBA" id="ARBA00022692"/>
    </source>
</evidence>
<evidence type="ECO:0000256" key="2">
    <source>
        <dbReference type="ARBA" id="ARBA00022448"/>
    </source>
</evidence>
<keyword evidence="6 8" id="KW-1133">Transmembrane helix</keyword>
<comment type="subcellular location">
    <subcellularLocation>
        <location evidence="1">Cell membrane</location>
        <topology evidence="1">Multi-pass membrane protein</topology>
    </subcellularLocation>
</comment>
<feature type="transmembrane region" description="Helical" evidence="8">
    <location>
        <begin position="141"/>
        <end position="162"/>
    </location>
</feature>
<evidence type="ECO:0000313" key="10">
    <source>
        <dbReference type="EMBL" id="JAA75882.1"/>
    </source>
</evidence>
<keyword evidence="2" id="KW-0813">Transport</keyword>
<feature type="transmembrane region" description="Helical" evidence="8">
    <location>
        <begin position="318"/>
        <end position="340"/>
    </location>
</feature>
<dbReference type="PROSITE" id="PS00217">
    <property type="entry name" value="SUGAR_TRANSPORT_2"/>
    <property type="match status" value="1"/>
</dbReference>
<evidence type="ECO:0000256" key="3">
    <source>
        <dbReference type="ARBA" id="ARBA00022475"/>
    </source>
</evidence>
<feature type="transmembrane region" description="Helical" evidence="8">
    <location>
        <begin position="12"/>
        <end position="33"/>
    </location>
</feature>
<feature type="transmembrane region" description="Helical" evidence="8">
    <location>
        <begin position="388"/>
        <end position="410"/>
    </location>
</feature>
<feature type="transmembrane region" description="Helical" evidence="8">
    <location>
        <begin position="416"/>
        <end position="436"/>
    </location>
</feature>
<dbReference type="SUPFAM" id="SSF103473">
    <property type="entry name" value="MFS general substrate transporter"/>
    <property type="match status" value="1"/>
</dbReference>
<dbReference type="InterPro" id="IPR005829">
    <property type="entry name" value="Sugar_transporter_CS"/>
</dbReference>
<organism evidence="10">
    <name type="scientific">Rhodnius prolixus</name>
    <name type="common">Triatomid bug</name>
    <dbReference type="NCBI Taxonomy" id="13249"/>
    <lineage>
        <taxon>Eukaryota</taxon>
        <taxon>Metazoa</taxon>
        <taxon>Ecdysozoa</taxon>
        <taxon>Arthropoda</taxon>
        <taxon>Hexapoda</taxon>
        <taxon>Insecta</taxon>
        <taxon>Pterygota</taxon>
        <taxon>Neoptera</taxon>
        <taxon>Paraneoptera</taxon>
        <taxon>Hemiptera</taxon>
        <taxon>Heteroptera</taxon>
        <taxon>Panheteroptera</taxon>
        <taxon>Cimicomorpha</taxon>
        <taxon>Reduviidae</taxon>
        <taxon>Triatominae</taxon>
        <taxon>Rhodnius</taxon>
    </lineage>
</organism>
<dbReference type="InterPro" id="IPR005828">
    <property type="entry name" value="MFS_sugar_transport-like"/>
</dbReference>
<dbReference type="PROSITE" id="PS00216">
    <property type="entry name" value="SUGAR_TRANSPORT_1"/>
    <property type="match status" value="1"/>
</dbReference>
<feature type="transmembrane region" description="Helical" evidence="8">
    <location>
        <begin position="352"/>
        <end position="376"/>
    </location>
</feature>
<evidence type="ECO:0000256" key="8">
    <source>
        <dbReference type="SAM" id="Phobius"/>
    </source>
</evidence>
<proteinExistence type="evidence at transcript level"/>
<dbReference type="PROSITE" id="PS50850">
    <property type="entry name" value="MFS"/>
    <property type="match status" value="1"/>
</dbReference>
<feature type="transmembrane region" description="Helical" evidence="8">
    <location>
        <begin position="287"/>
        <end position="311"/>
    </location>
</feature>